<evidence type="ECO:0000313" key="2">
    <source>
        <dbReference type="Proteomes" id="UP000316030"/>
    </source>
</evidence>
<feature type="non-terminal residue" evidence="1">
    <location>
        <position position="264"/>
    </location>
</feature>
<organism evidence="1 2">
    <name type="scientific">Thalassovita litoralis</name>
    <dbReference type="NCBI Taxonomy" id="1010611"/>
    <lineage>
        <taxon>Bacteria</taxon>
        <taxon>Pseudomonadati</taxon>
        <taxon>Pseudomonadota</taxon>
        <taxon>Alphaproteobacteria</taxon>
        <taxon>Rhodobacterales</taxon>
        <taxon>Roseobacteraceae</taxon>
        <taxon>Thalassovita</taxon>
    </lineage>
</organism>
<name>A0A521FVC1_9RHOB</name>
<proteinExistence type="predicted"/>
<evidence type="ECO:0000313" key="1">
    <source>
        <dbReference type="EMBL" id="SMP00133.1"/>
    </source>
</evidence>
<sequence>MALTAGSITFGTGYSGQLCGYLTSDYSIAIGLDAADRGSASITALHGGATLEGLFVFFDGDGSYAHYVGLSGVTSAWFADNPQIAIDGATFYIEHIPALDADGYVSAVIFAPTASPLFAYPGTAIWRIGAHTGDISLPAITTAASGIVDSGISGSGGTGLPAITLSGYGARNVPGAIAISAPSIGALASGEIERTGAASLIAPAAIAEGQGQRSITGSVTVSPSAIVIDGSAERAATGGAAIHTPPARVSGNGFVGAYTEGDAA</sequence>
<dbReference type="AlphaFoldDB" id="A0A521FVC1"/>
<accession>A0A521FVC1</accession>
<dbReference type="EMBL" id="FXTO01000073">
    <property type="protein sequence ID" value="SMP00133.1"/>
    <property type="molecule type" value="Genomic_DNA"/>
</dbReference>
<dbReference type="RefSeq" id="WP_142495129.1">
    <property type="nucleotide sequence ID" value="NZ_FXTO01000073.1"/>
</dbReference>
<dbReference type="Proteomes" id="UP000316030">
    <property type="component" value="Unassembled WGS sequence"/>
</dbReference>
<protein>
    <submittedName>
        <fullName evidence="1">Uncharacterized protein</fullName>
    </submittedName>
</protein>
<gene>
    <name evidence="1" type="ORF">SAMN06265173_1734</name>
</gene>
<keyword evidence="2" id="KW-1185">Reference proteome</keyword>
<reference evidence="1 2" key="1">
    <citation type="submission" date="2017-05" db="EMBL/GenBank/DDBJ databases">
        <authorList>
            <person name="Varghese N."/>
            <person name="Submissions S."/>
        </authorList>
    </citation>
    <scope>NUCLEOTIDE SEQUENCE [LARGE SCALE GENOMIC DNA]</scope>
    <source>
        <strain evidence="1 2">DSM 29506</strain>
    </source>
</reference>